<comment type="subcellular location">
    <subcellularLocation>
        <location evidence="1">Membrane</location>
        <topology evidence="1">Multi-pass membrane protein</topology>
    </subcellularLocation>
</comment>
<proteinExistence type="predicted"/>
<evidence type="ECO:0000256" key="3">
    <source>
        <dbReference type="ARBA" id="ARBA00022989"/>
    </source>
</evidence>
<organism evidence="7 8">
    <name type="scientific">Geobacillus stearothermophilus</name>
    <name type="common">Bacillus stearothermophilus</name>
    <dbReference type="NCBI Taxonomy" id="1422"/>
    <lineage>
        <taxon>Bacteria</taxon>
        <taxon>Bacillati</taxon>
        <taxon>Bacillota</taxon>
        <taxon>Bacilli</taxon>
        <taxon>Bacillales</taxon>
        <taxon>Anoxybacillaceae</taxon>
        <taxon>Geobacillus</taxon>
    </lineage>
</organism>
<feature type="transmembrane region" description="Helical" evidence="5">
    <location>
        <begin position="379"/>
        <end position="397"/>
    </location>
</feature>
<feature type="transmembrane region" description="Helical" evidence="5">
    <location>
        <begin position="178"/>
        <end position="195"/>
    </location>
</feature>
<comment type="caution">
    <text evidence="7">The sequence shown here is derived from an EMBL/GenBank/DDBJ whole genome shotgun (WGS) entry which is preliminary data.</text>
</comment>
<feature type="transmembrane region" description="Helical" evidence="5">
    <location>
        <begin position="201"/>
        <end position="221"/>
    </location>
</feature>
<sequence length="403" mass="46770">MVKANLKALNFIVINIAIIYVVLYNSIFFNQNKYLIWVIGLIIFSYIFVHTLIYKSLNFYSKTEIILFIFIIYMFSSFTWSSNGKLVLKESVLIVFVSLLAVFITRMITFNEFFYHLVIAYILITLASILNILFNSEFGIDKYGEWIGVFHHKNVLGINMAFFSVILLIAVKNSTKRTSKAIYFLFLLLAFLLLWNSKSSTALIVVVLSIFVLSVFFILKLKFSKRRFVYFQLFILIVVSTLSLIIFYFVINNLNSLLNILGKDATFTGRNYIWDIAINGILKHPIIGNGIRSYWFDYKSNSVNYYLPWGQGIWHSHNAFLELLLQFGVIGGVFFVILYTVNFCISLNKFVKSENIISYFSLICLLFLVISNLTETYLFGIEINFWFIFVCLTAYLTNSKLGK</sequence>
<evidence type="ECO:0000256" key="2">
    <source>
        <dbReference type="ARBA" id="ARBA00022692"/>
    </source>
</evidence>
<feature type="domain" description="O-antigen ligase-related" evidence="6">
    <location>
        <begin position="186"/>
        <end position="336"/>
    </location>
</feature>
<evidence type="ECO:0000256" key="1">
    <source>
        <dbReference type="ARBA" id="ARBA00004141"/>
    </source>
</evidence>
<reference evidence="7 8" key="1">
    <citation type="submission" date="2016-01" db="EMBL/GenBank/DDBJ databases">
        <title>Draft Genome Sequences of Seven Thermophilic Sporeformers Isolated from Foods.</title>
        <authorList>
            <person name="Berendsen E.M."/>
            <person name="Wells-Bennik M.H."/>
            <person name="Krawcyk A.O."/>
            <person name="De Jong A."/>
            <person name="Holsappel S."/>
            <person name="Eijlander R.T."/>
            <person name="Kuipers O.P."/>
        </authorList>
    </citation>
    <scope>NUCLEOTIDE SEQUENCE [LARGE SCALE GENOMIC DNA]</scope>
    <source>
        <strain evidence="7 8">B4114</strain>
    </source>
</reference>
<feature type="transmembrane region" description="Helical" evidence="5">
    <location>
        <begin position="34"/>
        <end position="53"/>
    </location>
</feature>
<dbReference type="RefSeq" id="WP_061581004.1">
    <property type="nucleotide sequence ID" value="NZ_LQYY01000144.1"/>
</dbReference>
<dbReference type="GO" id="GO:0016020">
    <property type="term" value="C:membrane"/>
    <property type="evidence" value="ECO:0007669"/>
    <property type="project" value="UniProtKB-SubCell"/>
</dbReference>
<protein>
    <recommendedName>
        <fullName evidence="6">O-antigen ligase-related domain-containing protein</fullName>
    </recommendedName>
</protein>
<feature type="transmembrane region" description="Helical" evidence="5">
    <location>
        <begin position="228"/>
        <end position="251"/>
    </location>
</feature>
<feature type="transmembrane region" description="Helical" evidence="5">
    <location>
        <begin position="113"/>
        <end position="134"/>
    </location>
</feature>
<feature type="transmembrane region" description="Helical" evidence="5">
    <location>
        <begin position="154"/>
        <end position="171"/>
    </location>
</feature>
<evidence type="ECO:0000256" key="5">
    <source>
        <dbReference type="SAM" id="Phobius"/>
    </source>
</evidence>
<dbReference type="InterPro" id="IPR007016">
    <property type="entry name" value="O-antigen_ligase-rel_domated"/>
</dbReference>
<dbReference type="Proteomes" id="UP000075517">
    <property type="component" value="Unassembled WGS sequence"/>
</dbReference>
<keyword evidence="3 5" id="KW-1133">Transmembrane helix</keyword>
<dbReference type="EMBL" id="LQYY01000144">
    <property type="protein sequence ID" value="KYD31445.1"/>
    <property type="molecule type" value="Genomic_DNA"/>
</dbReference>
<gene>
    <name evidence="7" type="ORF">B4114_2811</name>
</gene>
<dbReference type="PATRIC" id="fig|1422.17.peg.1799"/>
<dbReference type="InterPro" id="IPR051533">
    <property type="entry name" value="WaaL-like"/>
</dbReference>
<feature type="transmembrane region" description="Helical" evidence="5">
    <location>
        <begin position="65"/>
        <end position="81"/>
    </location>
</feature>
<evidence type="ECO:0000259" key="6">
    <source>
        <dbReference type="Pfam" id="PF04932"/>
    </source>
</evidence>
<dbReference type="Pfam" id="PF04932">
    <property type="entry name" value="Wzy_C"/>
    <property type="match status" value="1"/>
</dbReference>
<name>A0A150N425_GEOSE</name>
<evidence type="ECO:0000313" key="8">
    <source>
        <dbReference type="Proteomes" id="UP000075517"/>
    </source>
</evidence>
<feature type="transmembrane region" description="Helical" evidence="5">
    <location>
        <begin position="9"/>
        <end position="28"/>
    </location>
</feature>
<dbReference type="AlphaFoldDB" id="A0A150N425"/>
<evidence type="ECO:0000256" key="4">
    <source>
        <dbReference type="ARBA" id="ARBA00023136"/>
    </source>
</evidence>
<feature type="transmembrane region" description="Helical" evidence="5">
    <location>
        <begin position="87"/>
        <end position="106"/>
    </location>
</feature>
<feature type="transmembrane region" description="Helical" evidence="5">
    <location>
        <begin position="356"/>
        <end position="373"/>
    </location>
</feature>
<dbReference type="PANTHER" id="PTHR37422">
    <property type="entry name" value="TEICHURONIC ACID BIOSYNTHESIS PROTEIN TUAE"/>
    <property type="match status" value="1"/>
</dbReference>
<evidence type="ECO:0000313" key="7">
    <source>
        <dbReference type="EMBL" id="KYD31445.1"/>
    </source>
</evidence>
<keyword evidence="2 5" id="KW-0812">Transmembrane</keyword>
<keyword evidence="4 5" id="KW-0472">Membrane</keyword>
<accession>A0A150N425</accession>
<dbReference type="PANTHER" id="PTHR37422:SF17">
    <property type="entry name" value="O-ANTIGEN LIGASE"/>
    <property type="match status" value="1"/>
</dbReference>
<feature type="transmembrane region" description="Helical" evidence="5">
    <location>
        <begin position="323"/>
        <end position="344"/>
    </location>
</feature>